<proteinExistence type="inferred from homology"/>
<dbReference type="PANTHER" id="PTHR30290:SF83">
    <property type="entry name" value="ABC TRANSPORTER SUBSTRATE-BINDING PROTEIN"/>
    <property type="match status" value="1"/>
</dbReference>
<dbReference type="Pfam" id="PF00496">
    <property type="entry name" value="SBP_bac_5"/>
    <property type="match status" value="1"/>
</dbReference>
<evidence type="ECO:0000313" key="5">
    <source>
        <dbReference type="Proteomes" id="UP000298781"/>
    </source>
</evidence>
<dbReference type="PIRSF" id="PIRSF002741">
    <property type="entry name" value="MppA"/>
    <property type="match status" value="1"/>
</dbReference>
<evidence type="ECO:0000256" key="1">
    <source>
        <dbReference type="ARBA" id="ARBA00004418"/>
    </source>
</evidence>
<gene>
    <name evidence="4" type="ORF">E8M01_14135</name>
</gene>
<dbReference type="PANTHER" id="PTHR30290">
    <property type="entry name" value="PERIPLASMIC BINDING COMPONENT OF ABC TRANSPORTER"/>
    <property type="match status" value="1"/>
</dbReference>
<dbReference type="OrthoDB" id="9803988at2"/>
<dbReference type="InterPro" id="IPR039424">
    <property type="entry name" value="SBP_5"/>
</dbReference>
<comment type="similarity">
    <text evidence="2">Belongs to the bacterial solute-binding protein 5 family.</text>
</comment>
<evidence type="ECO:0000256" key="2">
    <source>
        <dbReference type="ARBA" id="ARBA00005695"/>
    </source>
</evidence>
<dbReference type="AlphaFoldDB" id="A0A4D7BN07"/>
<dbReference type="Gene3D" id="3.10.105.10">
    <property type="entry name" value="Dipeptide-binding Protein, Domain 3"/>
    <property type="match status" value="1"/>
</dbReference>
<evidence type="ECO:0000259" key="3">
    <source>
        <dbReference type="Pfam" id="PF00496"/>
    </source>
</evidence>
<dbReference type="KEGG" id="pstg:E8M01_14135"/>
<dbReference type="CDD" id="cd00995">
    <property type="entry name" value="PBP2_NikA_DppA_OppA_like"/>
    <property type="match status" value="1"/>
</dbReference>
<dbReference type="Proteomes" id="UP000298781">
    <property type="component" value="Chromosome"/>
</dbReference>
<name>A0A4D7BN07_9HYPH</name>
<dbReference type="GO" id="GO:0030288">
    <property type="term" value="C:outer membrane-bounded periplasmic space"/>
    <property type="evidence" value="ECO:0007669"/>
    <property type="project" value="UniProtKB-ARBA"/>
</dbReference>
<comment type="subcellular location">
    <subcellularLocation>
        <location evidence="1">Periplasm</location>
    </subcellularLocation>
</comment>
<dbReference type="GO" id="GO:1904680">
    <property type="term" value="F:peptide transmembrane transporter activity"/>
    <property type="evidence" value="ECO:0007669"/>
    <property type="project" value="TreeGrafter"/>
</dbReference>
<dbReference type="Gene3D" id="3.90.76.10">
    <property type="entry name" value="Dipeptide-binding Protein, Domain 1"/>
    <property type="match status" value="1"/>
</dbReference>
<dbReference type="SUPFAM" id="SSF53850">
    <property type="entry name" value="Periplasmic binding protein-like II"/>
    <property type="match status" value="1"/>
</dbReference>
<accession>A0A4D7BN07</accession>
<dbReference type="InterPro" id="IPR030678">
    <property type="entry name" value="Peptide/Ni-bd"/>
</dbReference>
<protein>
    <submittedName>
        <fullName evidence="4">ABC transporter substrate-binding protein</fullName>
    </submittedName>
</protein>
<dbReference type="EMBL" id="CP039690">
    <property type="protein sequence ID" value="QCI69227.1"/>
    <property type="molecule type" value="Genomic_DNA"/>
</dbReference>
<dbReference type="InterPro" id="IPR000914">
    <property type="entry name" value="SBP_5_dom"/>
</dbReference>
<dbReference type="Gene3D" id="3.40.190.10">
    <property type="entry name" value="Periplasmic binding protein-like II"/>
    <property type="match status" value="1"/>
</dbReference>
<feature type="domain" description="Solute-binding protein family 5" evidence="3">
    <location>
        <begin position="70"/>
        <end position="432"/>
    </location>
</feature>
<dbReference type="GO" id="GO:0015833">
    <property type="term" value="P:peptide transport"/>
    <property type="evidence" value="ECO:0007669"/>
    <property type="project" value="TreeGrafter"/>
</dbReference>
<dbReference type="GO" id="GO:0043190">
    <property type="term" value="C:ATP-binding cassette (ABC) transporter complex"/>
    <property type="evidence" value="ECO:0007669"/>
    <property type="project" value="InterPro"/>
</dbReference>
<reference evidence="4 5" key="1">
    <citation type="submission" date="2019-04" db="EMBL/GenBank/DDBJ databases">
        <title>Phreatobacter aquaticus sp. nov.</title>
        <authorList>
            <person name="Choi A."/>
        </authorList>
    </citation>
    <scope>NUCLEOTIDE SEQUENCE [LARGE SCALE GENOMIC DNA]</scope>
    <source>
        <strain evidence="4 5">KCTC 52518</strain>
    </source>
</reference>
<organism evidence="4 5">
    <name type="scientific">Phreatobacter stygius</name>
    <dbReference type="NCBI Taxonomy" id="1940610"/>
    <lineage>
        <taxon>Bacteria</taxon>
        <taxon>Pseudomonadati</taxon>
        <taxon>Pseudomonadota</taxon>
        <taxon>Alphaproteobacteria</taxon>
        <taxon>Hyphomicrobiales</taxon>
        <taxon>Phreatobacteraceae</taxon>
        <taxon>Phreatobacter</taxon>
    </lineage>
</organism>
<keyword evidence="5" id="KW-1185">Reference proteome</keyword>
<evidence type="ECO:0000313" key="4">
    <source>
        <dbReference type="EMBL" id="QCI69227.1"/>
    </source>
</evidence>
<dbReference type="RefSeq" id="WP_136964633.1">
    <property type="nucleotide sequence ID" value="NZ_CP039690.1"/>
</dbReference>
<sequence length="525" mass="58486">MGAVSLGAAGLLADAAEAQTPRRGGTIRFTAPYGSSFASLDIHTTPRSQDEIWARAIHRTLYSWDAAANKPVLELAREVTVSGGGLVHTFKLRDDAYFHNGRRMTADDIIWTYTRLMDGAKAFPGARYARLIKGAIEVEKGQAREISGLRKIDDFTLEMTLTERIEPGFNFYQAVTSIYPVGEGNSESFAARPIGLGPYKFVEYVPGSRIVGERWERFYKAGRPYADRVVISIMGEAAARDVAFRSREIDASILGAAQYVAYRADPQLSRGILEVPEVFTRVIGMNPNFKPFADRRVRQAIGYAIDADLIIRRLLREKAFRATSWLPISSPAYDANLRPYAFDPAKARQLLTEAGYPNGIEFEITATSNESWGIPVVEAIIPMLQRAGIKVTIKPVESTVLAEVLRSGQFQAFMYSMVSGPDPATALRCFHSATPQSACNYALFKNPEFDRLLDEAGRTDDPAVRAENLRKANAILLEEVPMWWFNYNKAVMAYQPWLRGLQPNATELAVQNFEDIWIDETSPAK</sequence>